<name>A0A7Y2JYG9_9BURK</name>
<evidence type="ECO:0000259" key="1">
    <source>
        <dbReference type="Pfam" id="PF09836"/>
    </source>
</evidence>
<dbReference type="Pfam" id="PF09836">
    <property type="entry name" value="DUF2063"/>
    <property type="match status" value="1"/>
</dbReference>
<evidence type="ECO:0000313" key="2">
    <source>
        <dbReference type="EMBL" id="NNG23327.1"/>
    </source>
</evidence>
<reference evidence="2 3" key="1">
    <citation type="submission" date="2020-04" db="EMBL/GenBank/DDBJ databases">
        <title>Massilia sp. nov., a cold adapted bacteria isolated from Arctic soil.</title>
        <authorList>
            <person name="Son J."/>
            <person name="Ka J.-O."/>
        </authorList>
    </citation>
    <scope>NUCLEOTIDE SEQUENCE [LARGE SCALE GENOMIC DNA]</scope>
    <source>
        <strain evidence="2 3">ML15P13</strain>
    </source>
</reference>
<accession>A0A7Y2JYG9</accession>
<proteinExistence type="predicted"/>
<comment type="caution">
    <text evidence="2">The sequence shown here is derived from an EMBL/GenBank/DDBJ whole genome shotgun (WGS) entry which is preliminary data.</text>
</comment>
<organism evidence="2 3">
    <name type="scientific">Telluria aromaticivorans</name>
    <dbReference type="NCBI Taxonomy" id="2725995"/>
    <lineage>
        <taxon>Bacteria</taxon>
        <taxon>Pseudomonadati</taxon>
        <taxon>Pseudomonadota</taxon>
        <taxon>Betaproteobacteria</taxon>
        <taxon>Burkholderiales</taxon>
        <taxon>Oxalobacteraceae</taxon>
        <taxon>Telluria group</taxon>
        <taxon>Telluria</taxon>
    </lineage>
</organism>
<keyword evidence="3" id="KW-1185">Reference proteome</keyword>
<dbReference type="RefSeq" id="WP_171083799.1">
    <property type="nucleotide sequence ID" value="NZ_JABAIV010000003.1"/>
</dbReference>
<evidence type="ECO:0000313" key="3">
    <source>
        <dbReference type="Proteomes" id="UP000533905"/>
    </source>
</evidence>
<gene>
    <name evidence="2" type="ORF">HGB41_09990</name>
</gene>
<dbReference type="Proteomes" id="UP000533905">
    <property type="component" value="Unassembled WGS sequence"/>
</dbReference>
<dbReference type="EMBL" id="JABAIV010000003">
    <property type="protein sequence ID" value="NNG23327.1"/>
    <property type="molecule type" value="Genomic_DNA"/>
</dbReference>
<feature type="domain" description="Putative DNA-binding" evidence="1">
    <location>
        <begin position="6"/>
        <end position="90"/>
    </location>
</feature>
<protein>
    <submittedName>
        <fullName evidence="2">DUF2063 domain-containing protein</fullName>
    </submittedName>
</protein>
<sequence length="251" mass="26531">MMLRDLQRDFRLWLVTGEAAAAARLPAAHSAGLTVYQNNYRAQLVGCLRASYPLLRARMGEDAFLHAVIKHIGAFPPYEWTLDAYAQDFGATLQKLFPDNPDLHELAWIELALGSAFVAADAAPLTPAALAALDWDGMRLGLTPSLRLARALTNAADVWHAMSDAGAAPEAAMLAEPGWHVVWRSGFVSCLRAADALEGQALAALAAQGSFAGICDLLAERLGEDAGVARAGALLADWIGAGLVTDASSTP</sequence>
<dbReference type="InterPro" id="IPR018640">
    <property type="entry name" value="DUF2063"/>
</dbReference>
<dbReference type="AlphaFoldDB" id="A0A7Y2JYG9"/>